<accession>A0A812AWS3</accession>
<evidence type="ECO:0000313" key="19">
    <source>
        <dbReference type="Proteomes" id="UP000597762"/>
    </source>
</evidence>
<evidence type="ECO:0000256" key="9">
    <source>
        <dbReference type="ARBA" id="ARBA00022833"/>
    </source>
</evidence>
<organism evidence="18 19">
    <name type="scientific">Acanthosepion pharaonis</name>
    <name type="common">Pharaoh cuttlefish</name>
    <name type="synonym">Sepia pharaonis</name>
    <dbReference type="NCBI Taxonomy" id="158019"/>
    <lineage>
        <taxon>Eukaryota</taxon>
        <taxon>Metazoa</taxon>
        <taxon>Spiralia</taxon>
        <taxon>Lophotrochozoa</taxon>
        <taxon>Mollusca</taxon>
        <taxon>Cephalopoda</taxon>
        <taxon>Coleoidea</taxon>
        <taxon>Decapodiformes</taxon>
        <taxon>Sepiida</taxon>
        <taxon>Sepiina</taxon>
        <taxon>Sepiidae</taxon>
        <taxon>Acanthosepion</taxon>
    </lineage>
</organism>
<comment type="function">
    <text evidence="12">Protein-lysine N-methyltransferase. Monomethylates PRMT5, modulating its transcriptional activity. May also act as a histone methyltransferase. Plays a critical role in cardiac development. Acts as a key epigenetic regulator of gene expression during cardiac development via its dual activities as a methyltransferase and negative regulator of HDAC1.</text>
</comment>
<dbReference type="InterPro" id="IPR052097">
    <property type="entry name" value="SET-MYND_domain_protein"/>
</dbReference>
<dbReference type="OrthoDB" id="62495at2759"/>
<keyword evidence="4" id="KW-0489">Methyltransferase</keyword>
<reference evidence="18" key="1">
    <citation type="submission" date="2021-01" db="EMBL/GenBank/DDBJ databases">
        <authorList>
            <person name="Li R."/>
            <person name="Bekaert M."/>
        </authorList>
    </citation>
    <scope>NUCLEOTIDE SEQUENCE</scope>
    <source>
        <strain evidence="18">Farmed</strain>
    </source>
</reference>
<dbReference type="PANTHER" id="PTHR46165:SF2">
    <property type="entry name" value="SET AND MYND DOMAIN-CONTAINING PROTEIN 4"/>
    <property type="match status" value="1"/>
</dbReference>
<gene>
    <name evidence="18" type="ORF">SPHA_5199</name>
</gene>
<name>A0A812AWS3_ACAPH</name>
<sequence>MAANDNIGNWQFVLDATLEIFIENESLQDFKQLDSDQKRMEFILKKNLVLTVPWVQAYFEHCNELNRKSEKKSISARQDGNLLFKKKQFLDAMELYTKSLLLAPFECEQLSLGYSNRSAALYHLSEYEDCLADIQQTFLCQHIPDHLHAKLTLRKGQCLFHLQRYQEAIDEFLHGKSLLEKSLSSEKIKVDKDSQISQFDKWIKKVKLKHEQYNFKTPVITSNNSDNSDSLPMVSYGPNEVVVKASSAVKLCNNADSRGRHLLAQHKINAGDVLIVEKPYAAVLLPESSLTHCHNCFVKVSSPVPCAFCCTVQYCCQKCREIAWNLHHWVECQYMTLLHSVGIAHLSLRIILVTGLQKLLDFKSKKVDSVCPKKTAGLTKAGQYDVNYLSVYMLMAHSNNMLAEDLLQYAMTAALLLHILDHAGWFHSIESCPANTDSSSDFTPSTGNHSSDLATILKSESHLNTAAALLRHIQQLVCNAHAITKIHISEASPVISSSGVTIQTTSQVRVATAIYPTASLMNHSCEPTITSSFQKDTLIVRAVKDVEPEGEIFNCYGPHSYRMTFEERQQILKDQYFFDCTCNACKNAAQQKTLAPNGICPKCVNPKPIHLMETGKLTCDQCAYSKSLADRLSNIAKAEQTFTQGLYQLDSGNIKVALELFESSYSLRKAELPENGREIGEVLDCIARCLASLGQYEEACKFLTRSIFITRHCYGSCSLELAQEYQKYCDMLYLAGMMKKALKSAAQAKEIFLVHYGPDCPEIKELTRFEKELKAKKKIAI</sequence>
<dbReference type="InterPro" id="IPR011990">
    <property type="entry name" value="TPR-like_helical_dom_sf"/>
</dbReference>
<evidence type="ECO:0000256" key="3">
    <source>
        <dbReference type="ARBA" id="ARBA00022490"/>
    </source>
</evidence>
<dbReference type="InterPro" id="IPR001214">
    <property type="entry name" value="SET_dom"/>
</dbReference>
<dbReference type="AlphaFoldDB" id="A0A812AWS3"/>
<evidence type="ECO:0000256" key="7">
    <source>
        <dbReference type="ARBA" id="ARBA00022723"/>
    </source>
</evidence>
<dbReference type="GO" id="GO:0008270">
    <property type="term" value="F:zinc ion binding"/>
    <property type="evidence" value="ECO:0007669"/>
    <property type="project" value="UniProtKB-KW"/>
</dbReference>
<dbReference type="GO" id="GO:0042826">
    <property type="term" value="F:histone deacetylase binding"/>
    <property type="evidence" value="ECO:0007669"/>
    <property type="project" value="TreeGrafter"/>
</dbReference>
<evidence type="ECO:0000256" key="2">
    <source>
        <dbReference type="ARBA" id="ARBA00004496"/>
    </source>
</evidence>
<evidence type="ECO:0000256" key="12">
    <source>
        <dbReference type="ARBA" id="ARBA00093423"/>
    </source>
</evidence>
<evidence type="ECO:0000256" key="1">
    <source>
        <dbReference type="ARBA" id="ARBA00004123"/>
    </source>
</evidence>
<keyword evidence="8 15" id="KW-0863">Zinc-finger</keyword>
<dbReference type="InterPro" id="IPR044421">
    <property type="entry name" value="SMYD4_SET"/>
</dbReference>
<evidence type="ECO:0000256" key="14">
    <source>
        <dbReference type="ARBA" id="ARBA00093680"/>
    </source>
</evidence>
<dbReference type="PROSITE" id="PS50865">
    <property type="entry name" value="ZF_MYND_2"/>
    <property type="match status" value="1"/>
</dbReference>
<evidence type="ECO:0000313" key="18">
    <source>
        <dbReference type="EMBL" id="CAE1157412.1"/>
    </source>
</evidence>
<dbReference type="Gene3D" id="1.25.40.10">
    <property type="entry name" value="Tetratricopeptide repeat domain"/>
    <property type="match status" value="2"/>
</dbReference>
<evidence type="ECO:0000256" key="15">
    <source>
        <dbReference type="PROSITE-ProRule" id="PRU00134"/>
    </source>
</evidence>
<proteinExistence type="predicted"/>
<evidence type="ECO:0000256" key="8">
    <source>
        <dbReference type="ARBA" id="ARBA00022771"/>
    </source>
</evidence>
<dbReference type="GO" id="GO:0005737">
    <property type="term" value="C:cytoplasm"/>
    <property type="evidence" value="ECO:0007669"/>
    <property type="project" value="UniProtKB-SubCell"/>
</dbReference>
<keyword evidence="5" id="KW-0808">Transferase</keyword>
<dbReference type="Gene3D" id="2.170.270.10">
    <property type="entry name" value="SET domain"/>
    <property type="match status" value="1"/>
</dbReference>
<dbReference type="EMBL" id="CAHIKZ030000173">
    <property type="protein sequence ID" value="CAE1157412.1"/>
    <property type="molecule type" value="Genomic_DNA"/>
</dbReference>
<evidence type="ECO:0000256" key="6">
    <source>
        <dbReference type="ARBA" id="ARBA00022691"/>
    </source>
</evidence>
<keyword evidence="7" id="KW-0479">Metal-binding</keyword>
<dbReference type="SMART" id="SM00028">
    <property type="entry name" value="TPR"/>
    <property type="match status" value="4"/>
</dbReference>
<dbReference type="GO" id="GO:0008168">
    <property type="term" value="F:methyltransferase activity"/>
    <property type="evidence" value="ECO:0007669"/>
    <property type="project" value="UniProtKB-KW"/>
</dbReference>
<evidence type="ECO:0000259" key="17">
    <source>
        <dbReference type="PROSITE" id="PS50865"/>
    </source>
</evidence>
<dbReference type="InterPro" id="IPR002893">
    <property type="entry name" value="Znf_MYND"/>
</dbReference>
<comment type="caution">
    <text evidence="18">The sequence shown here is derived from an EMBL/GenBank/DDBJ whole genome shotgun (WGS) entry which is preliminary data.</text>
</comment>
<dbReference type="Pfam" id="PF00856">
    <property type="entry name" value="SET"/>
    <property type="match status" value="1"/>
</dbReference>
<dbReference type="InterPro" id="IPR019734">
    <property type="entry name" value="TPR_rpt"/>
</dbReference>
<evidence type="ECO:0000256" key="13">
    <source>
        <dbReference type="ARBA" id="ARBA00093635"/>
    </source>
</evidence>
<comment type="catalytic activity">
    <reaction evidence="11">
        <text>L-lysyl-[protein] + S-adenosyl-L-methionine = N(6)-methyl-L-lysyl-[protein] + S-adenosyl-L-homocysteine + H(+)</text>
        <dbReference type="Rhea" id="RHEA:51736"/>
        <dbReference type="Rhea" id="RHEA-COMP:9752"/>
        <dbReference type="Rhea" id="RHEA-COMP:13053"/>
        <dbReference type="ChEBI" id="CHEBI:15378"/>
        <dbReference type="ChEBI" id="CHEBI:29969"/>
        <dbReference type="ChEBI" id="CHEBI:57856"/>
        <dbReference type="ChEBI" id="CHEBI:59789"/>
        <dbReference type="ChEBI" id="CHEBI:61929"/>
    </reaction>
</comment>
<evidence type="ECO:0000259" key="16">
    <source>
        <dbReference type="PROSITE" id="PS50280"/>
    </source>
</evidence>
<keyword evidence="6" id="KW-0949">S-adenosyl-L-methionine</keyword>
<evidence type="ECO:0000256" key="4">
    <source>
        <dbReference type="ARBA" id="ARBA00022603"/>
    </source>
</evidence>
<evidence type="ECO:0000256" key="10">
    <source>
        <dbReference type="ARBA" id="ARBA00023242"/>
    </source>
</evidence>
<comment type="subcellular location">
    <subcellularLocation>
        <location evidence="2">Cytoplasm</location>
    </subcellularLocation>
    <subcellularLocation>
        <location evidence="1">Nucleus</location>
    </subcellularLocation>
</comment>
<dbReference type="InterPro" id="IPR046341">
    <property type="entry name" value="SET_dom_sf"/>
</dbReference>
<feature type="domain" description="SET" evidence="16">
    <location>
        <begin position="239"/>
        <end position="557"/>
    </location>
</feature>
<keyword evidence="3" id="KW-0963">Cytoplasm</keyword>
<dbReference type="SUPFAM" id="SSF144232">
    <property type="entry name" value="HIT/MYND zinc finger-like"/>
    <property type="match status" value="1"/>
</dbReference>
<evidence type="ECO:0000256" key="5">
    <source>
        <dbReference type="ARBA" id="ARBA00022679"/>
    </source>
</evidence>
<dbReference type="Proteomes" id="UP000597762">
    <property type="component" value="Unassembled WGS sequence"/>
</dbReference>
<dbReference type="PROSITE" id="PS50280">
    <property type="entry name" value="SET"/>
    <property type="match status" value="1"/>
</dbReference>
<dbReference type="SUPFAM" id="SSF82199">
    <property type="entry name" value="SET domain"/>
    <property type="match status" value="1"/>
</dbReference>
<dbReference type="GO" id="GO:0005634">
    <property type="term" value="C:nucleus"/>
    <property type="evidence" value="ECO:0007669"/>
    <property type="project" value="UniProtKB-SubCell"/>
</dbReference>
<keyword evidence="10" id="KW-0539">Nucleus</keyword>
<evidence type="ECO:0000256" key="11">
    <source>
        <dbReference type="ARBA" id="ARBA00048985"/>
    </source>
</evidence>
<feature type="domain" description="MYND-type" evidence="17">
    <location>
        <begin position="293"/>
        <end position="332"/>
    </location>
</feature>
<protein>
    <recommendedName>
        <fullName evidence="13">Protein-lysine N-methyltransferase SMYD4</fullName>
    </recommendedName>
    <alternativeName>
        <fullName evidence="14">SET and MYND domain-containing protein 4</fullName>
    </alternativeName>
</protein>
<dbReference type="SUPFAM" id="SSF48452">
    <property type="entry name" value="TPR-like"/>
    <property type="match status" value="2"/>
</dbReference>
<keyword evidence="9" id="KW-0862">Zinc</keyword>
<dbReference type="GO" id="GO:0032259">
    <property type="term" value="P:methylation"/>
    <property type="evidence" value="ECO:0007669"/>
    <property type="project" value="UniProtKB-KW"/>
</dbReference>
<keyword evidence="19" id="KW-1185">Reference proteome</keyword>
<dbReference type="CDD" id="cd10536">
    <property type="entry name" value="SET_SMYD4"/>
    <property type="match status" value="1"/>
</dbReference>
<dbReference type="PANTHER" id="PTHR46165">
    <property type="entry name" value="SET AND MYND DOMAIN-CONTAINING PROTEIN 4"/>
    <property type="match status" value="1"/>
</dbReference>